<dbReference type="Pfam" id="PF13361">
    <property type="entry name" value="UvrD_C"/>
    <property type="match status" value="1"/>
</dbReference>
<feature type="region of interest" description="Disordered" evidence="6">
    <location>
        <begin position="3243"/>
        <end position="3288"/>
    </location>
</feature>
<feature type="binding site" evidence="5">
    <location>
        <begin position="3540"/>
        <end position="3547"/>
    </location>
    <ligand>
        <name>ATP</name>
        <dbReference type="ChEBI" id="CHEBI:30616"/>
    </ligand>
</feature>
<feature type="compositionally biased region" description="Low complexity" evidence="6">
    <location>
        <begin position="3417"/>
        <end position="3429"/>
    </location>
</feature>
<dbReference type="Pfam" id="PF00580">
    <property type="entry name" value="UvrD-helicase"/>
    <property type="match status" value="1"/>
</dbReference>
<dbReference type="SMART" id="SM00843">
    <property type="entry name" value="Ftsk_gamma"/>
    <property type="match status" value="1"/>
</dbReference>
<dbReference type="InterPro" id="IPR036388">
    <property type="entry name" value="WH-like_DNA-bd_sf"/>
</dbReference>
<feature type="region of interest" description="Disordered" evidence="6">
    <location>
        <begin position="2980"/>
        <end position="3000"/>
    </location>
</feature>
<feature type="domain" description="UvrD-like helicase ATP-binding" evidence="7">
    <location>
        <begin position="3519"/>
        <end position="3782"/>
    </location>
</feature>
<dbReference type="InterPro" id="IPR052933">
    <property type="entry name" value="DNA_Protect_Modify"/>
</dbReference>
<dbReference type="Gene3D" id="3.40.50.150">
    <property type="entry name" value="Vaccinia Virus protein VP39"/>
    <property type="match status" value="1"/>
</dbReference>
<feature type="compositionally biased region" description="Polar residues" evidence="6">
    <location>
        <begin position="6138"/>
        <end position="6150"/>
    </location>
</feature>
<feature type="compositionally biased region" description="Low complexity" evidence="6">
    <location>
        <begin position="5977"/>
        <end position="5991"/>
    </location>
</feature>
<dbReference type="InterPro" id="IPR027417">
    <property type="entry name" value="P-loop_NTPase"/>
</dbReference>
<feature type="compositionally biased region" description="Low complexity" evidence="6">
    <location>
        <begin position="1894"/>
        <end position="1929"/>
    </location>
</feature>
<sequence length="6306" mass="681116">MYQTPRRLSELEAEAAAGAILLRAETGVEGAACQYRLYVIAGDHPAAEPNEQGRFLVVRVDDDGTVHEVSAPVDLQHQAWAETLLDRLWEGLEEGTLPGDGDGEQALVEEIVTGPDPEAAPLRDPAPQSAEADIVWTPTHERTEELQPGVRLLYRAPATASGLDADDSLEAEDLIEAIVRGRPDPDGDILVQDIDGDDEPYWIAARSIVSHYVPDAETEHAAPPRFRPGGQQDLAPSGRIGRIRANIAAVRVLHLLREEHRPATPDEQAVLARWSSWGAVPQVFDPRQREFAALRGELRSLLTEAEWHASEATVRNAHFTDASLVEPVWKALADMGFTGGRVLEPGSGSGNFIAFAPETAQMTGVELDPITAEISRALYPDAEVRNESFVATRYPDGYFDAAVGNVPFDEIALTDPLHNPLRLATHNHFIVKALELTRPGGLVAVLTSRYTLDSTGRTARLELADRADLVGAVRLPAGAHWAAAGTRAVTDLLILRRRDGEPPATPPDWVGLSNVAVDEETSVLVNSYFQQHPEMVLGTHAITSSQFTDRDITVRPTEGVDLGEALTQALAQITRQAHEDGLTMSASPAAEQLAALERRVERMRFAEEMFGNDLDRFEGTVIDQHDGSFLQIAAGELTERNVFKNASDELTSLLRLRDTYVSLLSAESTVGAEDGATALRLQLNDHYDAHTARFDFLNVRQSRRDPRTAHGSFRTDPYAAGVYALEIYDHDTGVAKKSAIFTKAVTHPHQEQDTAETPQDALAISLNRYREVRLAEIAELLGLESLDEAREALGDLVYNEPGTQRVVLAADYLSGDLGEKLEQVETILRMVSRPEEHPFQANAAALRATMPPPKAPGDIEDIQIGATWIAPRYYQDFIRQLLQSQFVDVTCESGADWEVSAPSGVRKSRAATVVYGTAKRNAVELFQRLLRRNSLVVHPGKPDEDASPEDIANGKRAAAEQTEQAVAKAEELNRLFSDWLWQDHERATDVLNTYNRRFNSWVPYQGDGSHLTFPGLSDQVVPRPHQRAGVARALHEGGHSFFDYEVGFGKTYTIAMTLMEMKRLGMVSKPCVVVKNPTVGDFRNDFLKCYPTARVLAIDSADFTKETASAYIAQIANGDWDAVILPQSLFKRIPVSGRGQEQFVADQTAEYRARIHKILTGSDEALAPGLNPGGDPLVAESLDVAAANSTELRHVSSRTKDTIKRLQGDLKRHTQRAEKNLVKNTMAGISWEQSGIDGVVVDEVQDFANAEIGANNSELSLTVSAQSRDLMVKLRNPANRVAIGSTGTPFPNAMPQAYVMLNYFRPDLLERAGLSAFSSFQAQYLTETMAPEISPEGIPRIKERIGAFRNAMNFSRLWKSMADVKTKDDIKLPVPEKYTETVVVPATAQDKAFMEEIADRAELVRAGEVDASVDNLLKISNDGRLAALDLRMVRWEPDGQGKLDAAVERIAAIYHEHKGRRYTDREGAPNDLTGALQLVFSDRGTPSDKAIKEGRFIAYHYLRDELVARGVPEDMIRFAQDANTAEEKAALFSDARLGKIAILVGSTDTMGVGVNVQDRALALHHLDCPWRPSDVTQREGRIVRQFNQHFQQGIPVQVYRWVKEGSFDSFMWQTVERKARFTDQVRTGRDRAEQEQALDGDLGRDYLEFGEIKAIATGNPLLLKQAAADEEVRQLEAAYTNWKRTEQHLRNVVDSADDTLATAQGFADLVGKAVERRAANHSEEFRAELPGGEEVTKRNDAASSLRTQLSLLQRRSGRDGRSPYQHVATLSGQMIMARVNNGQNFIEFAIRGLAEIPQASFMVDDVTATLAPGKPPVGLITRIENHINRLEGLHTTLQSVVAELHLEIERAQKLVGKPFGKMDRLITARAEQAQIKSDIQAMADGRARTEDEPAQAPTQSPPTASAQGAPATAPAEPSSADTSAATALPWAPPTTPYADRTESWAGEESMVTAYRQWADRLGAHLNRGSAEERSLAQAAELLLTESQGARQSRLLGFGHFTGLPVVEDLARQIRAVAEQWDRQQRGPQAVGDTHQLSRTIRDHASRYGATVSDPGSPDFHRWASTDEPVNVDEQAAEDAAALLDPLGQYTVTGPGGLSAEPARGADLAAGVAQLIADGAHIEQTPAGLILALAGGDRYEVADASVFDTEEPEPEIGADAEVLSRATAQGTDTARSSLPNIDWAAVVLGHYVDSAELVAGRELVATTGQQLQDLLRQQALLAVLLEDELAEFTAALAAIRESPQLSPEEVFGLYDRLALAASALVDCGQGEVASVAERLQLRTERHLARMQALDNNLPDELVDASALDPESLAVLGRSDPTKERPTPYGDSTHLNLARSILFQSYDRWPLVSGGGANAEAALRGAMWDRREMPDTRLTAVLPEWLQVVALAMEAADVADGETRATLRDVARRAFQHHQHLSAYQLEAAESSPYEDGEDFTQGAENLAASWETWLATATARELTEGDGSRPQDAPFTQARTVMAEIREALRSVELASVEDGTLDGLTRHTTKLAHTTYALALSLREETFRQRGDQQVLSRLVRTAYSHAAACRASSLRPAAVAHVRRGVVQRQTAMGNTPEAPAAAPGELTPDASDAQPLEIEHDYRATLVRGTTNLPADTDVRRLLDRLGFKYKGKSQHWILPRSGALADMSQRNERIRRLVQGLSELGRRHQMIETTVQESPVEIRIPVGEPYASREEAEADFQALFSAYWSLKDTPAGRRLMGSDGRPDGRAVHTALEELRQGPVGANRDPFLHPGDAVVQRCTELARAAQTISQHLAEEKYRAPAALPYLRTMTQYATLLASRAAATLAQEGSWQELFDTAANTAPEGAAAAAESAAAPDDVREPAVASVSGSTDPLLAGPYSGEELNEAIERLNTLVVSFMTRPVMQAIAGTGLPSAVTSSWEAADAAGRVALSNEESFAAALTAYDRALDATRSAFREMQQLPFTPATSDLVSSLIRETETHIVRLSLSYRIEEETREGAQAQRAREREAGDTAARDARIHEEARDWVLRAAADADGFLTWMHSSTPEEARSRFDEWLRFLVVTDPVSGAATRYDDWMEQSSRPGAHADIAADAFATLYTAQDGTLEAGIGSAAASDSIPELLAEIDALPTYEQAGPDADARLAVMATLTVADGTFDDVLFLLQSVEDSSDELDDEPVVRGAQILPPNNVMSNTTEGRWFAGDLLSMSGARVIPLREPIPWATVADLVSGAAEAALRVLSAEQTPASAEPHIVAEGTTQVQAETAHGSDTKEPAQSEAEAPIASAAADTGTQEGEASEPPRQRTREEALGLLPAEQYLGYIGRWGGDYDVAVPGGRYVFRMPSIDRQNISVRFMPDLGRPTDTVSVATVSETEMIMPRIRRHARRLAETAGYEEQALRLTATMPGASAAAENPGTPENPTELTNRETDLSTQEESMAEPAEAAAEGAWSSRIQILTEAGATFVTGTGGDFFPQEADLRNLLKKSGQNFAFREGRWRYAGRPANRERAVAEIQAYLRTKDAEAAAAEASKPTQYPPTQQQQRIIDAVLAGKDVAVQALAGTGKTSTLLMLTEKLPKKRIAYIAFNRAIADEARRKFPRRVTSGTSHSYARTALRNTPLWGKVSRAGKNGGARFPKDVAPLLGLTKPLRFKDGGLEPQEVARIALTAVRRYRESADAELGPQHLGERWANSPVTAQLLGFAQQIWDDKADPESNRMLFEPDDYIKLWALGSPRLPFDLIMFDEAQDINPVLEKVVADQQAQKIVVGDSHQAIYEFRGAIDALKDWPADETLPLTQSWRFGPEVAAVGNAYLRLLDADLVLEGNPALDTSIGDVDEPDAILTKTNIGAIGAVIEGFDQGKRVALVGGGEEIKAIAKAAQDLQSGRRTKHPELKDFTDWNEVKEFADTDEDAKALQTLVRLVDRYRPEGLLRMIDSLVPEDAVDEESKPELVVSTAHKSKGREWDSVRVGPDFPQPKEDTSTGEVILPAPSELRLAYVTVTRAKKRLELGSLDWVRMMAPDLVARAAVSPAMEAAPAVEAPETEPATLAAPVEADETPAVDAQPAAAAPAPVRGPQTHLALFRNGRGVPVLNLTTDDGNLAVREIPGLTDSALTAVQVIVAVPELRRPTDRHQQLVSIEETAAWLDAHLLSGAHAALWTDVTVRPALTEAVRDALRTTMSPGTEEVARWLSEGLREELTLQVAAHEQEQYSEEFAAAFATLADEFVMADGGEFLLWTYLDGDNRDVILNAAGPTLFAQLRQAVDVAAVESGTALPAPTAEEIPEGPAVVGEAEQSEPALPPAQAAVTPSEADEATQPPAGAELLPLPWDKTKIRQRGVAGLKRAETNPIPNLRSEIVDAVGRGQEVGEVWRQDHPWAQFHTNLRHVLAGLQDDEPASRLVEEIAAALQQGIEQIADRAATHYNGLIAPLAGDPAALHALDQQLVADNRIPEISNPFVREALVLTLGTLDEAEKTAASRTINSTVVRDALDQVVGLAGVRLHPGGESTPGVDAVLAAVEVQLDAARELIAELGLNGAALERYSSTRLLIADHEQGQAQSSPQHTEAAGPEEEAAHLAEMAEADSAPVPETEPLTDRDIAAALGRISDHDFGQWIFHSDSDRKHAPQLYDARFRMPAGPGEEESAETGSVWSRTGGMDITVSIGGTEVRRGRITWAKALAWLRPALTEQRKEILTTAWTTSNALARTEDAFRVIGEHDRYRAVRNEVQQISSDLVRTLIDESLQAHATGQAESLIARNRLDAHEPDDGLISLESLVDPETARQRATGDQTLEHLRTIRAVLPDRHTQHIPLSAVVAGDAFWSVSPQRLPFVAQGPAEVTGGTATIAGVLGLATGQSRPYNWVHDHTDLTQLVAKLLLPTSLAGFTDVAADAVTWSTDSTISDGVKQAAELPALAPEPTEAADTGSEEDAREAAPQEPEPVVGEAPAAQPAHLPSTAPEPVLPAGVLPYSTLEEFTADLEETRQAFSAWSGSLTVRRLGERTQELRSLTDGPVDNEVQQIQEPWLDLMLTFLGTREIQVQETAQRLRRFDEAATVAGRSLQDQESFADVADRRALQAAIGGARKAASRLDATAAAGMTVLLSDAAEAAQDTSLAYGRDAAPDAANDSADVQRLGRDSAAPFAAELAQIRDTHQAWTGSMTSARLTDPANADGGPLAARIQVAWEALELVVQDPDRALTLLVVRLRQLAEAVTEVGVVLSDSSRYGSPADRHVLLALVRTANELASQIEDGADAPTAEPTQSAPSARPEEPVPDPATTQAVAERMRNLSPSPQAAGVPDRSKRQAQAAWRTPVRRFAEGEGATATDARAFGVWYIAQGYESSKGMPREELLKLYEQWQRRSATAEQDQDAAAPEEQKAASSSTEGAKLPATGEIGAQTEPTTAPETASTGEAGPAAQAEATAPEPDPAPLEEPEPGEEVVERQQPQETEPDREVAAEAESALVAEPASLNVPEPATDAEEELDVLPQDDPGVAEEPWVDVVGAGIVGDTELLDEPEPTAQMPEDPARADGPAAPAGLTASALSGTATDNAAPSDQGTPERNVPTVPTQEEAMAEPATAGAVEPDELDRHFNSIVQALRSPAGLNPRDQQQLEQRYADLRRHLGGLLSSLDGTPAAQPQEVEPSVDAADAAELDAAIGAAQAEAGAYWGSPEWQSIRDVHQAGLALRSAVRETVMTHAEALVRDVRTHGLDRTIQAWTSRAVSHGAYLLARRLDGGGMRDSAAWRAVWRLHRAASTRADRLTGLLPAGQRIDLASQLRSAWQWLADRIANRRPEGVDDNASPQRVSLLTRGFEAVRGYYQAAADRIADLGQHPLWRRIVTAFESASGVLGRAQTGFHRLAADHATLGTGRMLWVRTLEIVAHSARSLLDRLERGGSRDGLRWNALRVLHHAAEEGISHLRGLVPENVNSPLGTYYDPDRSAAEASASAATPGAEQAVSATEAVTGDLDAFQRSVVERKERFIAQVQEGRPNGTTEPAEAVRAAAPGPETPAAAPAPAREAQAPVSWDQLREAADFVVGSTFAAELLLRRRLSLDSEQAVRVMGRLEEMGIVGPKEGTRLRPVLVNDREDVRRILARAQTPEAGQPEAAPAAPAVVNAAPAEQVGAAAVVAEAAQADPVSAAGLPQRQRSDVRPGPGQPRPAAVQQQPGADPGQSTQAVLDAEAKRLADRASFASSAASTPREQAAAANLQNLASKTQGTADLMAQGPAAVTPEHGAVLAEPFLAALRVQAAASGAALPEDVVQSAWASALKATSGKNSGPATGGASTGVAAPAAKGGQQQTEGRKAQQQEQQQEQQHRQQQQGVTPRGPRM</sequence>
<organism evidence="8 9">
    <name type="scientific">Streptacidiphilus alkalitolerans</name>
    <dbReference type="NCBI Taxonomy" id="3342712"/>
    <lineage>
        <taxon>Bacteria</taxon>
        <taxon>Bacillati</taxon>
        <taxon>Actinomycetota</taxon>
        <taxon>Actinomycetes</taxon>
        <taxon>Kitasatosporales</taxon>
        <taxon>Streptomycetaceae</taxon>
        <taxon>Streptacidiphilus</taxon>
    </lineage>
</organism>
<evidence type="ECO:0000256" key="2">
    <source>
        <dbReference type="ARBA" id="ARBA00022801"/>
    </source>
</evidence>
<accession>A0ABV6XAT6</accession>
<dbReference type="SUPFAM" id="SSF52540">
    <property type="entry name" value="P-loop containing nucleoside triphosphate hydrolases"/>
    <property type="match status" value="3"/>
</dbReference>
<dbReference type="InterPro" id="IPR029063">
    <property type="entry name" value="SAM-dependent_MTases_sf"/>
</dbReference>
<feature type="compositionally biased region" description="Low complexity" evidence="6">
    <location>
        <begin position="3259"/>
        <end position="3271"/>
    </location>
</feature>
<dbReference type="Gene3D" id="3.40.50.300">
    <property type="entry name" value="P-loop containing nucleotide triphosphate hydrolases"/>
    <property type="match status" value="4"/>
</dbReference>
<feature type="region of interest" description="Disordered" evidence="6">
    <location>
        <begin position="3943"/>
        <end position="3963"/>
    </location>
</feature>
<feature type="region of interest" description="Disordered" evidence="6">
    <location>
        <begin position="4267"/>
        <end position="4304"/>
    </location>
</feature>
<feature type="region of interest" description="Disordered" evidence="6">
    <location>
        <begin position="3389"/>
        <end position="3429"/>
    </location>
</feature>
<feature type="compositionally biased region" description="Low complexity" evidence="6">
    <location>
        <begin position="5338"/>
        <end position="5358"/>
    </location>
</feature>
<feature type="region of interest" description="Disordered" evidence="6">
    <location>
        <begin position="5338"/>
        <end position="5547"/>
    </location>
</feature>
<dbReference type="PANTHER" id="PTHR41313">
    <property type="entry name" value="ADENINE-SPECIFIC METHYLTRANSFERASE"/>
    <property type="match status" value="1"/>
</dbReference>
<protein>
    <submittedName>
        <fullName evidence="8">UvrD-helicase domain-containing protein</fullName>
    </submittedName>
</protein>
<feature type="compositionally biased region" description="Acidic residues" evidence="6">
    <location>
        <begin position="5405"/>
        <end position="5414"/>
    </location>
</feature>
<dbReference type="Proteomes" id="UP001592530">
    <property type="component" value="Unassembled WGS sequence"/>
</dbReference>
<feature type="compositionally biased region" description="Low complexity" evidence="6">
    <location>
        <begin position="6283"/>
        <end position="6298"/>
    </location>
</feature>
<dbReference type="PROSITE" id="PS51198">
    <property type="entry name" value="UVRD_HELICASE_ATP_BIND"/>
    <property type="match status" value="1"/>
</dbReference>
<keyword evidence="1 5" id="KW-0547">Nucleotide-binding</keyword>
<evidence type="ECO:0000313" key="9">
    <source>
        <dbReference type="Proteomes" id="UP001592530"/>
    </source>
</evidence>
<dbReference type="InterPro" id="IPR018541">
    <property type="entry name" value="Ftsk_gamma"/>
</dbReference>
<feature type="region of interest" description="Disordered" evidence="6">
    <location>
        <begin position="937"/>
        <end position="958"/>
    </location>
</feature>
<keyword evidence="2 5" id="KW-0378">Hydrolase</keyword>
<evidence type="ECO:0000256" key="4">
    <source>
        <dbReference type="ARBA" id="ARBA00022840"/>
    </source>
</evidence>
<feature type="region of interest" description="Disordered" evidence="6">
    <location>
        <begin position="4531"/>
        <end position="4551"/>
    </location>
</feature>
<feature type="region of interest" description="Disordered" evidence="6">
    <location>
        <begin position="6112"/>
        <end position="6150"/>
    </location>
</feature>
<evidence type="ECO:0000256" key="1">
    <source>
        <dbReference type="ARBA" id="ARBA00022741"/>
    </source>
</evidence>
<evidence type="ECO:0000313" key="8">
    <source>
        <dbReference type="EMBL" id="MFC1435339.1"/>
    </source>
</evidence>
<feature type="region of interest" description="Disordered" evidence="6">
    <location>
        <begin position="5958"/>
        <end position="5991"/>
    </location>
</feature>
<feature type="compositionally biased region" description="Low complexity" evidence="6">
    <location>
        <begin position="5371"/>
        <end position="5399"/>
    </location>
</feature>
<feature type="region of interest" description="Disordered" evidence="6">
    <location>
        <begin position="6248"/>
        <end position="6306"/>
    </location>
</feature>
<keyword evidence="4 5" id="KW-0067">ATP-binding</keyword>
<dbReference type="InterPro" id="IPR014016">
    <property type="entry name" value="UvrD-like_ATP-bd"/>
</dbReference>
<dbReference type="InterPro" id="IPR014017">
    <property type="entry name" value="DNA_helicase_UvrD-like_C"/>
</dbReference>
<dbReference type="CDD" id="cd02440">
    <property type="entry name" value="AdoMet_MTases"/>
    <property type="match status" value="1"/>
</dbReference>
<feature type="region of interest" description="Disordered" evidence="6">
    <location>
        <begin position="5226"/>
        <end position="5290"/>
    </location>
</feature>
<feature type="compositionally biased region" description="Low complexity" evidence="6">
    <location>
        <begin position="5433"/>
        <end position="5445"/>
    </location>
</feature>
<reference evidence="8 9" key="1">
    <citation type="submission" date="2024-09" db="EMBL/GenBank/DDBJ databases">
        <authorList>
            <person name="Lee S.D."/>
        </authorList>
    </citation>
    <scope>NUCLEOTIDE SEQUENCE [LARGE SCALE GENOMIC DNA]</scope>
    <source>
        <strain evidence="8 9">N1-3</strain>
    </source>
</reference>
<evidence type="ECO:0000256" key="3">
    <source>
        <dbReference type="ARBA" id="ARBA00022806"/>
    </source>
</evidence>
<feature type="compositionally biased region" description="Low complexity" evidence="6">
    <location>
        <begin position="4887"/>
        <end position="4899"/>
    </location>
</feature>
<dbReference type="RefSeq" id="WP_380558317.1">
    <property type="nucleotide sequence ID" value="NZ_JBHEZY010000018.1"/>
</dbReference>
<dbReference type="EMBL" id="JBHEZY010000018">
    <property type="protein sequence ID" value="MFC1435339.1"/>
    <property type="molecule type" value="Genomic_DNA"/>
</dbReference>
<name>A0ABV6XAT6_9ACTN</name>
<gene>
    <name evidence="8" type="ORF">ACEZDB_32335</name>
</gene>
<evidence type="ECO:0000256" key="6">
    <source>
        <dbReference type="SAM" id="MobiDB-lite"/>
    </source>
</evidence>
<dbReference type="PANTHER" id="PTHR41313:SF1">
    <property type="entry name" value="DNA METHYLASE ADENINE-SPECIFIC DOMAIN-CONTAINING PROTEIN"/>
    <property type="match status" value="1"/>
</dbReference>
<feature type="region of interest" description="Disordered" evidence="6">
    <location>
        <begin position="1882"/>
        <end position="1943"/>
    </location>
</feature>
<evidence type="ECO:0000259" key="7">
    <source>
        <dbReference type="PROSITE" id="PS51198"/>
    </source>
</evidence>
<feature type="compositionally biased region" description="Polar residues" evidence="6">
    <location>
        <begin position="5516"/>
        <end position="5534"/>
    </location>
</feature>
<dbReference type="SUPFAM" id="SSF53335">
    <property type="entry name" value="S-adenosyl-L-methionine-dependent methyltransferases"/>
    <property type="match status" value="1"/>
</dbReference>
<feature type="region of interest" description="Disordered" evidence="6">
    <location>
        <begin position="4887"/>
        <end position="4936"/>
    </location>
</feature>
<proteinExistence type="predicted"/>
<keyword evidence="3 5" id="KW-0347">Helicase</keyword>
<dbReference type="Gene3D" id="1.10.10.10">
    <property type="entry name" value="Winged helix-like DNA-binding domain superfamily/Winged helix DNA-binding domain"/>
    <property type="match status" value="1"/>
</dbReference>
<comment type="caution">
    <text evidence="8">The sequence shown here is derived from an EMBL/GenBank/DDBJ whole genome shotgun (WGS) entry which is preliminary data.</text>
</comment>
<evidence type="ECO:0000256" key="5">
    <source>
        <dbReference type="PROSITE-ProRule" id="PRU00560"/>
    </source>
</evidence>